<dbReference type="SUPFAM" id="SSF48179">
    <property type="entry name" value="6-phosphogluconate dehydrogenase C-terminal domain-like"/>
    <property type="match status" value="1"/>
</dbReference>
<evidence type="ECO:0000256" key="1">
    <source>
        <dbReference type="ARBA" id="ARBA00007964"/>
    </source>
</evidence>
<dbReference type="RefSeq" id="WP_166179058.1">
    <property type="nucleotide sequence ID" value="NZ_CP045119.1"/>
</dbReference>
<evidence type="ECO:0000313" key="4">
    <source>
        <dbReference type="EMBL" id="QIN84655.1"/>
    </source>
</evidence>
<dbReference type="InterPro" id="IPR008927">
    <property type="entry name" value="6-PGluconate_DH-like_C_sf"/>
</dbReference>
<protein>
    <submittedName>
        <fullName evidence="4">Prephenate dehydrogenase/arogenate dehydrogenase family protein</fullName>
    </submittedName>
</protein>
<evidence type="ECO:0000259" key="3">
    <source>
        <dbReference type="PROSITE" id="PS51176"/>
    </source>
</evidence>
<gene>
    <name evidence="4" type="ORF">GBA63_19860</name>
</gene>
<dbReference type="PANTHER" id="PTHR21363">
    <property type="entry name" value="PREPHENATE DEHYDROGENASE"/>
    <property type="match status" value="1"/>
</dbReference>
<dbReference type="Pfam" id="PF20463">
    <property type="entry name" value="PDH_C"/>
    <property type="match status" value="1"/>
</dbReference>
<organism evidence="4 5">
    <name type="scientific">Rubrobacter tropicus</name>
    <dbReference type="NCBI Taxonomy" id="2653851"/>
    <lineage>
        <taxon>Bacteria</taxon>
        <taxon>Bacillati</taxon>
        <taxon>Actinomycetota</taxon>
        <taxon>Rubrobacteria</taxon>
        <taxon>Rubrobacterales</taxon>
        <taxon>Rubrobacteraceae</taxon>
        <taxon>Rubrobacter</taxon>
    </lineage>
</organism>
<dbReference type="Gene3D" id="1.10.3660.10">
    <property type="entry name" value="6-phosphogluconate dehydrogenase C-terminal like domain"/>
    <property type="match status" value="1"/>
</dbReference>
<proteinExistence type="inferred from homology"/>
<dbReference type="EMBL" id="CP045119">
    <property type="protein sequence ID" value="QIN84655.1"/>
    <property type="molecule type" value="Genomic_DNA"/>
</dbReference>
<dbReference type="GO" id="GO:0004665">
    <property type="term" value="F:prephenate dehydrogenase (NADP+) activity"/>
    <property type="evidence" value="ECO:0007669"/>
    <property type="project" value="InterPro"/>
</dbReference>
<dbReference type="SUPFAM" id="SSF51735">
    <property type="entry name" value="NAD(P)-binding Rossmann-fold domains"/>
    <property type="match status" value="1"/>
</dbReference>
<dbReference type="InterPro" id="IPR036291">
    <property type="entry name" value="NAD(P)-bd_dom_sf"/>
</dbReference>
<reference evidence="4 5" key="1">
    <citation type="submission" date="2019-10" db="EMBL/GenBank/DDBJ databases">
        <title>Rubrobacter sp nov SCSIO 52090 isolated from a deep-sea sediment in the South China Sea.</title>
        <authorList>
            <person name="Chen R.W."/>
        </authorList>
    </citation>
    <scope>NUCLEOTIDE SEQUENCE [LARGE SCALE GENOMIC DNA]</scope>
    <source>
        <strain evidence="4 5">SCSIO 52909</strain>
    </source>
</reference>
<name>A0A6G8QDS5_9ACTN</name>
<dbReference type="GO" id="GO:0006571">
    <property type="term" value="P:tyrosine biosynthetic process"/>
    <property type="evidence" value="ECO:0007669"/>
    <property type="project" value="InterPro"/>
</dbReference>
<keyword evidence="5" id="KW-1185">Reference proteome</keyword>
<keyword evidence="2" id="KW-0560">Oxidoreductase</keyword>
<feature type="domain" description="Prephenate/arogenate dehydrogenase" evidence="3">
    <location>
        <begin position="20"/>
        <end position="304"/>
    </location>
</feature>
<sequence length="320" mass="33629">MKGVPADYARSREEASREEITRCVVAGGNGQVARMFASLLAGSGARVTSVDVDAPPAGERIPRVRYERADITAPPERVSREIGKSDLVLLAVPERAALAAVGPVARSMRRGALLVDTLSVKSRIAASVRKEAPSVEALSLDPMFHPSLGMAGRPIAVSILADGPRAQTMRRLLSSWGGRVVPIGPEEHDRLASAMQVATHGAVLAFGYALRELEADIDDLCALAPPPHLAMLAVLARIASGAPEVYWDIQSANPEAPAARAALLDGVRRLAALADGDDEDAFGASLDEVRSLLGDKRAGLADVCARMFKGMPPAPGRNGD</sequence>
<dbReference type="GO" id="GO:0008977">
    <property type="term" value="F:prephenate dehydrogenase (NAD+) activity"/>
    <property type="evidence" value="ECO:0007669"/>
    <property type="project" value="InterPro"/>
</dbReference>
<dbReference type="PANTHER" id="PTHR21363:SF0">
    <property type="entry name" value="PREPHENATE DEHYDROGENASE [NADP(+)]"/>
    <property type="match status" value="1"/>
</dbReference>
<dbReference type="KEGG" id="rub:GBA63_19860"/>
<evidence type="ECO:0000256" key="2">
    <source>
        <dbReference type="ARBA" id="ARBA00023002"/>
    </source>
</evidence>
<dbReference type="Gene3D" id="3.40.50.720">
    <property type="entry name" value="NAD(P)-binding Rossmann-like Domain"/>
    <property type="match status" value="1"/>
</dbReference>
<dbReference type="InterPro" id="IPR003099">
    <property type="entry name" value="Prephen_DH"/>
</dbReference>
<evidence type="ECO:0000313" key="5">
    <source>
        <dbReference type="Proteomes" id="UP000501452"/>
    </source>
</evidence>
<dbReference type="AlphaFoldDB" id="A0A6G8QDS5"/>
<dbReference type="InterPro" id="IPR046825">
    <property type="entry name" value="PDH_C"/>
</dbReference>
<dbReference type="GO" id="GO:0070403">
    <property type="term" value="F:NAD+ binding"/>
    <property type="evidence" value="ECO:0007669"/>
    <property type="project" value="TreeGrafter"/>
</dbReference>
<dbReference type="Proteomes" id="UP000501452">
    <property type="component" value="Chromosome"/>
</dbReference>
<dbReference type="PROSITE" id="PS51176">
    <property type="entry name" value="PDH_ADH"/>
    <property type="match status" value="1"/>
</dbReference>
<comment type="similarity">
    <text evidence="1">Belongs to the prephenate/arogenate dehydrogenase family.</text>
</comment>
<accession>A0A6G8QDS5</accession>
<dbReference type="InterPro" id="IPR050812">
    <property type="entry name" value="Preph/Arog_dehydrog"/>
</dbReference>